<feature type="compositionally biased region" description="Polar residues" evidence="1">
    <location>
        <begin position="768"/>
        <end position="780"/>
    </location>
</feature>
<dbReference type="EMBL" id="ML979143">
    <property type="protein sequence ID" value="KAF1911579.1"/>
    <property type="molecule type" value="Genomic_DNA"/>
</dbReference>
<dbReference type="Proteomes" id="UP000800096">
    <property type="component" value="Unassembled WGS sequence"/>
</dbReference>
<proteinExistence type="predicted"/>
<dbReference type="InterPro" id="IPR036047">
    <property type="entry name" value="F-box-like_dom_sf"/>
</dbReference>
<feature type="compositionally biased region" description="Polar residues" evidence="1">
    <location>
        <begin position="288"/>
        <end position="302"/>
    </location>
</feature>
<evidence type="ECO:0000259" key="3">
    <source>
        <dbReference type="Pfam" id="PF25422"/>
    </source>
</evidence>
<sequence length="1478" mass="165422">MDGATTPTMAATKRKAPDASSARDKKRKLVSPPPRSPSNLTLCAKLPPAVWQHIFLFCSLADLGRLMQVNRRFLSYLTDVHHVSVSKPDSACLRLLKSESVWASARNALTPRPPKPLQGFSELQMWQLAWSAQCQFCTKSSAFTPGEKIWHQGPGTTGVRTIWPFGIRACGPCLVQQCQTETSLLISGASALRSALPFALITADRNYIAMHLLQSTTPPPDVEIGKYYYKKHVDDITQELNHALSLGSAAAEEWLKGLDAKGKERMKAADNWERWEVRDQHDRRRQASAASTSKSPLRQIPSSPVIHTPVPVGKYLSNSPLARDVGTPGYPYYMPSVHTLTSVAPSLQSAHPRPPTVPPQAYTPHPGQSGSTQPSHQRNLHDANEAKASRKTDIENRCQQLDPPIPPNILRHMESFKAALQISQPMTDHAWHMLQPRLLAQLPAAQQAEANHVSHAASLSTKPADRRFHDVNSKEAKEAMDREWEDLQRPIRDKLSAYADDFIQQDWDQGKALTFESSPKFAADLLAHVRRKFYETATAEQHTGVTDGAANKPKLVLENMKWVYDNKIRPLTEQYRKDLFFCNGQDCESSTRPYGFEGVVQHFGAKHTHNFSSGNVVVAWREAEWPEETPFHPDPVSVQHFHPGHGSNLASFPGPFGGYPRAGTITPHMPTHMPQASPGPYYGGNYDGPFRPPQTPVVAMAGYNYNQQFGPPVENYAYAPMGPPGYLNQIGTNSFIPSPAVGNPAIAPPPPPPPPPGMAPPGLILPEPTSNSTNDASHSTSLFDKQVSTVVTMSQDIWKNTSGIKDMPNSLRIYVLLHRVISKFHVEFNHEPNLTHFIDAFSNYEMPKGLKLAPGLYCKACQLESTHQLTGAYYAKPAERKTYTALNLLSHFKTQHLAPLPCNAVYGQQAHSMDWKEGMIELPSDRFISGLIHAAGMDDEKLLMIATVFPSLFPMPLPKIGVIDSSGLASPPLSGTRDNGTMESSGGKSDPSSLASAQRDSPALPKLTDENDSAKRQHSYRDSPPVERRHRVYAEPRYHYVSRDDVEDEYHHPREYMEYAPSPRVIHAGTGYGEYSGRRTAFREHERVYGFPPEDVVYAQPREGSHGREYGAFHRPSRYFGDEDARAESRYVREPHQRDSASTRGRSAADRFLEDLVPGQAAAKEAVQPSTAPNPGTPPPGLSREAPESVRFTSPPPPANTSTVKETDNAPRQPVLPPPRAPSTVSNGSRYEDWHSNGRHIPTPDSAGPPRRGGPQRRRDRPHEQRMPSRYYSRYLSVARDEPFGRGPSMSRSQSRRYEEQRRRIDQQETPQPNADPEFEPVYSREHSIDQVSPEDRFYPRPNACEYVSVQDRLHPYSPPRYRYDDHRGPPPVYVDEYGYPIARIRGDPRHSRGPYISSYQHSARYEPERYEYVPVPYDRPPPQRYNSRGEYVYYGERERPLPRRPAPAPEIEPEPYESAGPEIKVESAPVPMPPDGP</sequence>
<feature type="region of interest" description="Disordered" evidence="1">
    <location>
        <begin position="345"/>
        <end position="393"/>
    </location>
</feature>
<gene>
    <name evidence="4" type="ORF">BDU57DRAFT_524137</name>
</gene>
<feature type="compositionally biased region" description="Basic and acidic residues" evidence="1">
    <location>
        <begin position="1120"/>
        <end position="1154"/>
    </location>
</feature>
<dbReference type="InterPro" id="IPR001810">
    <property type="entry name" value="F-box_dom"/>
</dbReference>
<feature type="compositionally biased region" description="Basic and acidic residues" evidence="1">
    <location>
        <begin position="1323"/>
        <end position="1339"/>
    </location>
</feature>
<dbReference type="OrthoDB" id="2322499at2759"/>
<feature type="compositionally biased region" description="Basic and acidic residues" evidence="1">
    <location>
        <begin position="1007"/>
        <end position="1034"/>
    </location>
</feature>
<dbReference type="Pfam" id="PF25422">
    <property type="entry name" value="DUF7892"/>
    <property type="match status" value="1"/>
</dbReference>
<feature type="compositionally biased region" description="Basic and acidic residues" evidence="1">
    <location>
        <begin position="379"/>
        <end position="393"/>
    </location>
</feature>
<evidence type="ECO:0000259" key="2">
    <source>
        <dbReference type="Pfam" id="PF00646"/>
    </source>
</evidence>
<feature type="region of interest" description="Disordered" evidence="1">
    <location>
        <begin position="971"/>
        <end position="1034"/>
    </location>
</feature>
<dbReference type="SUPFAM" id="SSF81383">
    <property type="entry name" value="F-box domain"/>
    <property type="match status" value="1"/>
</dbReference>
<reference evidence="4" key="1">
    <citation type="journal article" date="2020" name="Stud. Mycol.">
        <title>101 Dothideomycetes genomes: a test case for predicting lifestyles and emergence of pathogens.</title>
        <authorList>
            <person name="Haridas S."/>
            <person name="Albert R."/>
            <person name="Binder M."/>
            <person name="Bloem J."/>
            <person name="Labutti K."/>
            <person name="Salamov A."/>
            <person name="Andreopoulos B."/>
            <person name="Baker S."/>
            <person name="Barry K."/>
            <person name="Bills G."/>
            <person name="Bluhm B."/>
            <person name="Cannon C."/>
            <person name="Castanera R."/>
            <person name="Culley D."/>
            <person name="Daum C."/>
            <person name="Ezra D."/>
            <person name="Gonzalez J."/>
            <person name="Henrissat B."/>
            <person name="Kuo A."/>
            <person name="Liang C."/>
            <person name="Lipzen A."/>
            <person name="Lutzoni F."/>
            <person name="Magnuson J."/>
            <person name="Mondo S."/>
            <person name="Nolan M."/>
            <person name="Ohm R."/>
            <person name="Pangilinan J."/>
            <person name="Park H.-J."/>
            <person name="Ramirez L."/>
            <person name="Alfaro M."/>
            <person name="Sun H."/>
            <person name="Tritt A."/>
            <person name="Yoshinaga Y."/>
            <person name="Zwiers L.-H."/>
            <person name="Turgeon B."/>
            <person name="Goodwin S."/>
            <person name="Spatafora J."/>
            <person name="Crous P."/>
            <person name="Grigoriev I."/>
        </authorList>
    </citation>
    <scope>NUCLEOTIDE SEQUENCE</scope>
    <source>
        <strain evidence="4">HMLAC05119</strain>
    </source>
</reference>
<feature type="region of interest" description="Disordered" evidence="1">
    <location>
        <begin position="449"/>
        <end position="482"/>
    </location>
</feature>
<feature type="domain" description="DUF7892" evidence="3">
    <location>
        <begin position="782"/>
        <end position="947"/>
    </location>
</feature>
<evidence type="ECO:0000313" key="5">
    <source>
        <dbReference type="Proteomes" id="UP000800096"/>
    </source>
</evidence>
<feature type="compositionally biased region" description="Basic and acidic residues" evidence="1">
    <location>
        <begin position="463"/>
        <end position="482"/>
    </location>
</feature>
<feature type="compositionally biased region" description="Basic and acidic residues" evidence="1">
    <location>
        <begin position="1103"/>
        <end position="1112"/>
    </location>
</feature>
<dbReference type="InterPro" id="IPR057214">
    <property type="entry name" value="DUF7892"/>
</dbReference>
<feature type="compositionally biased region" description="Polar residues" evidence="1">
    <location>
        <begin position="976"/>
        <end position="999"/>
    </location>
</feature>
<feature type="compositionally biased region" description="Pro residues" evidence="1">
    <location>
        <begin position="746"/>
        <end position="759"/>
    </location>
</feature>
<feature type="region of interest" description="Disordered" evidence="1">
    <location>
        <begin position="1437"/>
        <end position="1478"/>
    </location>
</feature>
<feature type="region of interest" description="Disordered" evidence="1">
    <location>
        <begin position="277"/>
        <end position="312"/>
    </location>
</feature>
<feature type="domain" description="F-box" evidence="2">
    <location>
        <begin position="45"/>
        <end position="80"/>
    </location>
</feature>
<organism evidence="4 5">
    <name type="scientific">Ampelomyces quisqualis</name>
    <name type="common">Powdery mildew agent</name>
    <dbReference type="NCBI Taxonomy" id="50730"/>
    <lineage>
        <taxon>Eukaryota</taxon>
        <taxon>Fungi</taxon>
        <taxon>Dikarya</taxon>
        <taxon>Ascomycota</taxon>
        <taxon>Pezizomycotina</taxon>
        <taxon>Dothideomycetes</taxon>
        <taxon>Pleosporomycetidae</taxon>
        <taxon>Pleosporales</taxon>
        <taxon>Pleosporineae</taxon>
        <taxon>Phaeosphaeriaceae</taxon>
        <taxon>Ampelomyces</taxon>
    </lineage>
</organism>
<dbReference type="CDD" id="cd09917">
    <property type="entry name" value="F-box_SF"/>
    <property type="match status" value="1"/>
</dbReference>
<feature type="compositionally biased region" description="Polar residues" evidence="1">
    <location>
        <begin position="366"/>
        <end position="377"/>
    </location>
</feature>
<feature type="region of interest" description="Disordered" evidence="1">
    <location>
        <begin position="741"/>
        <end position="780"/>
    </location>
</feature>
<dbReference type="Pfam" id="PF00646">
    <property type="entry name" value="F-box"/>
    <property type="match status" value="1"/>
</dbReference>
<feature type="region of interest" description="Disordered" evidence="1">
    <location>
        <begin position="1099"/>
        <end position="1372"/>
    </location>
</feature>
<accession>A0A6A5Q843</accession>
<feature type="compositionally biased region" description="Basic and acidic residues" evidence="1">
    <location>
        <begin position="1296"/>
        <end position="1307"/>
    </location>
</feature>
<evidence type="ECO:0000256" key="1">
    <source>
        <dbReference type="SAM" id="MobiDB-lite"/>
    </source>
</evidence>
<name>A0A6A5Q843_AMPQU</name>
<keyword evidence="5" id="KW-1185">Reference proteome</keyword>
<protein>
    <submittedName>
        <fullName evidence="4">Uncharacterized protein</fullName>
    </submittedName>
</protein>
<feature type="region of interest" description="Disordered" evidence="1">
    <location>
        <begin position="1"/>
        <end position="37"/>
    </location>
</feature>
<evidence type="ECO:0000313" key="4">
    <source>
        <dbReference type="EMBL" id="KAF1911579.1"/>
    </source>
</evidence>